<evidence type="ECO:0000256" key="13">
    <source>
        <dbReference type="ARBA" id="ARBA00023237"/>
    </source>
</evidence>
<keyword evidence="5" id="KW-0410">Iron transport</keyword>
<keyword evidence="8" id="KW-0408">Iron</keyword>
<dbReference type="STRING" id="1770053.SAMN05216551_101195"/>
<evidence type="ECO:0000256" key="6">
    <source>
        <dbReference type="ARBA" id="ARBA00022692"/>
    </source>
</evidence>
<comment type="subcellular location">
    <subcellularLocation>
        <location evidence="1 14">Cell outer membrane</location>
        <topology evidence="1 14">Multi-pass membrane protein</topology>
    </subcellularLocation>
</comment>
<keyword evidence="7 16" id="KW-0732">Signal</keyword>
<keyword evidence="11 14" id="KW-0472">Membrane</keyword>
<keyword evidence="6 14" id="KW-0812">Transmembrane</keyword>
<keyword evidence="13 14" id="KW-0998">Cell outer membrane</keyword>
<dbReference type="InterPro" id="IPR000531">
    <property type="entry name" value="Beta-barrel_TonB"/>
</dbReference>
<dbReference type="Gene3D" id="2.40.170.20">
    <property type="entry name" value="TonB-dependent receptor, beta-barrel domain"/>
    <property type="match status" value="1"/>
</dbReference>
<evidence type="ECO:0000256" key="1">
    <source>
        <dbReference type="ARBA" id="ARBA00004571"/>
    </source>
</evidence>
<dbReference type="Pfam" id="PF07715">
    <property type="entry name" value="Plug"/>
    <property type="match status" value="1"/>
</dbReference>
<accession>A0A1H2PIX8</accession>
<evidence type="ECO:0000256" key="9">
    <source>
        <dbReference type="ARBA" id="ARBA00023065"/>
    </source>
</evidence>
<dbReference type="Gene3D" id="2.170.130.10">
    <property type="entry name" value="TonB-dependent receptor, plug domain"/>
    <property type="match status" value="1"/>
</dbReference>
<dbReference type="NCBIfam" id="TIGR01783">
    <property type="entry name" value="TonB-siderophor"/>
    <property type="match status" value="1"/>
</dbReference>
<evidence type="ECO:0000259" key="17">
    <source>
        <dbReference type="SMART" id="SM00965"/>
    </source>
</evidence>
<sequence>MSTRLAHSSLARQLLAAPLLAFSLSASLAAAQGTPTQRYDIAAGTLDQVLNRYASQAGVLLMIDSALTAGRSSAGLHGRYALDAGFAAILADSGLAALRDQTGGYRLARVAASAAPATVNEGELSPVLVTGVAETARGPVRGYVASRSAGATKTDTPLLETPQSVSVVTRDQMDDQAVQSVREALRYTAGVMSEYRGGGGSRYDTVTYRGFGGGANYDYSYLDGTRLLGGNYAVPQIDPYNLERVEVVKGPASVLYGQINPGGMVNLTSKRPTSDAQHEIVVAAGNHGRWQGAFDLGGPVDQNGTVLYRLTGVARDSDTQTDFAREQRVSISPSLTFRPDRDTSLTLLANYQHDPRAGYFGFLPAVGTVLPSTFGRIATNFFDGDPNFDRFDRTQYQFGYAFEHRFDDVWTVRQNFRYMHMDTDYESVYTSGLAADGHTLTRRAIRAVEHSDALTLDNQAQAKFDTGPVRHTVLFGVDLQRYTESMALGTGAAPTLDILHPIYYQNIVTPALSQSSNQINNQIGVYAQDEIRLGRWALQLGARNDWATAQTQDRVASTTAKQADHAFTWRAGLLYLFDNGVAPYVSYATSFLPTSGTDAGGRAFVPTKGEQYEAGVKYQPRNFNGFFTASIFQLKQRNVLTTDPQNPLFSIQTGEVRVRGVELEAHAEPLRNLRMVASYTYLNDVVTASNDGTVGKRPAMIPTHMATLWLDYTLPSQTLPGLGAGAGVRYVGPSYGAATDSFRVPGVTLFDAAVHYNLGQHWRLAVNVDNLFDRTFVSSCATATKCFYGARRTVLGSARYQW</sequence>
<dbReference type="Proteomes" id="UP000243719">
    <property type="component" value="Unassembled WGS sequence"/>
</dbReference>
<reference evidence="19" key="1">
    <citation type="submission" date="2016-09" db="EMBL/GenBank/DDBJ databases">
        <authorList>
            <person name="Varghese N."/>
            <person name="Submissions S."/>
        </authorList>
    </citation>
    <scope>NUCLEOTIDE SEQUENCE [LARGE SCALE GENOMIC DNA]</scope>
    <source>
        <strain evidence="19">JS23</strain>
    </source>
</reference>
<dbReference type="GO" id="GO:0038023">
    <property type="term" value="F:signaling receptor activity"/>
    <property type="evidence" value="ECO:0007669"/>
    <property type="project" value="InterPro"/>
</dbReference>
<dbReference type="OrthoDB" id="127311at2"/>
<dbReference type="FunFam" id="2.40.170.20:FF:000005">
    <property type="entry name" value="TonB-dependent siderophore receptor"/>
    <property type="match status" value="1"/>
</dbReference>
<dbReference type="CDD" id="cd01347">
    <property type="entry name" value="ligand_gated_channel"/>
    <property type="match status" value="1"/>
</dbReference>
<organism evidence="18 19">
    <name type="scientific">Chitinasiproducens palmae</name>
    <dbReference type="NCBI Taxonomy" id="1770053"/>
    <lineage>
        <taxon>Bacteria</taxon>
        <taxon>Pseudomonadati</taxon>
        <taxon>Pseudomonadota</taxon>
        <taxon>Betaproteobacteria</taxon>
        <taxon>Burkholderiales</taxon>
        <taxon>Burkholderiaceae</taxon>
        <taxon>Chitinasiproducens</taxon>
    </lineage>
</organism>
<evidence type="ECO:0000256" key="15">
    <source>
        <dbReference type="RuleBase" id="RU003357"/>
    </source>
</evidence>
<dbReference type="InterPro" id="IPR037066">
    <property type="entry name" value="Plug_dom_sf"/>
</dbReference>
<keyword evidence="10 15" id="KW-0798">TonB box</keyword>
<feature type="signal peptide" evidence="16">
    <location>
        <begin position="1"/>
        <end position="31"/>
    </location>
</feature>
<evidence type="ECO:0000256" key="8">
    <source>
        <dbReference type="ARBA" id="ARBA00023004"/>
    </source>
</evidence>
<evidence type="ECO:0000313" key="18">
    <source>
        <dbReference type="EMBL" id="SDV46243.1"/>
    </source>
</evidence>
<evidence type="ECO:0000256" key="5">
    <source>
        <dbReference type="ARBA" id="ARBA00022496"/>
    </source>
</evidence>
<keyword evidence="19" id="KW-1185">Reference proteome</keyword>
<dbReference type="EMBL" id="FNLO01000001">
    <property type="protein sequence ID" value="SDV46243.1"/>
    <property type="molecule type" value="Genomic_DNA"/>
</dbReference>
<dbReference type="FunFam" id="2.170.130.10:FF:000001">
    <property type="entry name" value="Catecholate siderophore TonB-dependent receptor"/>
    <property type="match status" value="1"/>
</dbReference>
<dbReference type="GO" id="GO:0015344">
    <property type="term" value="F:siderophore uptake transmembrane transporter activity"/>
    <property type="evidence" value="ECO:0007669"/>
    <property type="project" value="TreeGrafter"/>
</dbReference>
<evidence type="ECO:0000256" key="4">
    <source>
        <dbReference type="ARBA" id="ARBA00022452"/>
    </source>
</evidence>
<dbReference type="InterPro" id="IPR010105">
    <property type="entry name" value="TonB_sidphr_rcpt"/>
</dbReference>
<dbReference type="PANTHER" id="PTHR32552">
    <property type="entry name" value="FERRICHROME IRON RECEPTOR-RELATED"/>
    <property type="match status" value="1"/>
</dbReference>
<gene>
    <name evidence="18" type="ORF">SAMN05216551_101195</name>
</gene>
<dbReference type="InterPro" id="IPR036942">
    <property type="entry name" value="Beta-barrel_TonB_sf"/>
</dbReference>
<evidence type="ECO:0000256" key="10">
    <source>
        <dbReference type="ARBA" id="ARBA00023077"/>
    </source>
</evidence>
<dbReference type="AlphaFoldDB" id="A0A1H2PIX8"/>
<evidence type="ECO:0000256" key="2">
    <source>
        <dbReference type="ARBA" id="ARBA00009810"/>
    </source>
</evidence>
<dbReference type="InterPro" id="IPR011662">
    <property type="entry name" value="Secretin/TonB_short_N"/>
</dbReference>
<dbReference type="GO" id="GO:0009279">
    <property type="term" value="C:cell outer membrane"/>
    <property type="evidence" value="ECO:0007669"/>
    <property type="project" value="UniProtKB-SubCell"/>
</dbReference>
<dbReference type="InterPro" id="IPR039426">
    <property type="entry name" value="TonB-dep_rcpt-like"/>
</dbReference>
<evidence type="ECO:0000256" key="7">
    <source>
        <dbReference type="ARBA" id="ARBA00022729"/>
    </source>
</evidence>
<protein>
    <submittedName>
        <fullName evidence="18">Iron complex outermembrane recepter protein</fullName>
    </submittedName>
</protein>
<dbReference type="InterPro" id="IPR012910">
    <property type="entry name" value="Plug_dom"/>
</dbReference>
<keyword evidence="3 14" id="KW-0813">Transport</keyword>
<keyword evidence="9" id="KW-0406">Ion transport</keyword>
<dbReference type="SUPFAM" id="SSF56935">
    <property type="entry name" value="Porins"/>
    <property type="match status" value="1"/>
</dbReference>
<dbReference type="Gene3D" id="3.55.50.30">
    <property type="match status" value="1"/>
</dbReference>
<dbReference type="Pfam" id="PF00593">
    <property type="entry name" value="TonB_dep_Rec_b-barrel"/>
    <property type="match status" value="1"/>
</dbReference>
<dbReference type="SMART" id="SM00965">
    <property type="entry name" value="STN"/>
    <property type="match status" value="1"/>
</dbReference>
<evidence type="ECO:0000256" key="11">
    <source>
        <dbReference type="ARBA" id="ARBA00023136"/>
    </source>
</evidence>
<feature type="chain" id="PRO_5017475887" evidence="16">
    <location>
        <begin position="32"/>
        <end position="802"/>
    </location>
</feature>
<comment type="similarity">
    <text evidence="2 14 15">Belongs to the TonB-dependent receptor family.</text>
</comment>
<feature type="domain" description="Secretin/TonB short N-terminal" evidence="17">
    <location>
        <begin position="59"/>
        <end position="110"/>
    </location>
</feature>
<proteinExistence type="inferred from homology"/>
<evidence type="ECO:0000256" key="12">
    <source>
        <dbReference type="ARBA" id="ARBA00023170"/>
    </source>
</evidence>
<keyword evidence="12" id="KW-0675">Receptor</keyword>
<evidence type="ECO:0000313" key="19">
    <source>
        <dbReference type="Proteomes" id="UP000243719"/>
    </source>
</evidence>
<keyword evidence="4 14" id="KW-1134">Transmembrane beta strand</keyword>
<dbReference type="GO" id="GO:0015891">
    <property type="term" value="P:siderophore transport"/>
    <property type="evidence" value="ECO:0007669"/>
    <property type="project" value="InterPro"/>
</dbReference>
<evidence type="ECO:0000256" key="3">
    <source>
        <dbReference type="ARBA" id="ARBA00022448"/>
    </source>
</evidence>
<evidence type="ECO:0000256" key="14">
    <source>
        <dbReference type="PROSITE-ProRule" id="PRU01360"/>
    </source>
</evidence>
<dbReference type="RefSeq" id="WP_091903659.1">
    <property type="nucleotide sequence ID" value="NZ_FNLO01000001.1"/>
</dbReference>
<name>A0A1H2PIX8_9BURK</name>
<dbReference type="PANTHER" id="PTHR32552:SF68">
    <property type="entry name" value="FERRICHROME OUTER MEMBRANE TRANSPORTER_PHAGE RECEPTOR"/>
    <property type="match status" value="1"/>
</dbReference>
<evidence type="ECO:0000256" key="16">
    <source>
        <dbReference type="SAM" id="SignalP"/>
    </source>
</evidence>
<dbReference type="PROSITE" id="PS52016">
    <property type="entry name" value="TONB_DEPENDENT_REC_3"/>
    <property type="match status" value="1"/>
</dbReference>